<evidence type="ECO:0000313" key="3">
    <source>
        <dbReference type="EMBL" id="QGS07187.1"/>
    </source>
</evidence>
<dbReference type="NCBIfam" id="NF033218">
    <property type="entry name" value="anchor_AmaP"/>
    <property type="match status" value="1"/>
</dbReference>
<evidence type="ECO:0000256" key="1">
    <source>
        <dbReference type="SAM" id="Phobius"/>
    </source>
</evidence>
<dbReference type="EMBL" id="CP046313">
    <property type="protein sequence ID" value="QGS07187.1"/>
    <property type="molecule type" value="Genomic_DNA"/>
</dbReference>
<dbReference type="GeneID" id="84802074"/>
<protein>
    <submittedName>
        <fullName evidence="2">Alkaline shock response membrane anchor protein AmaP</fullName>
    </submittedName>
</protein>
<dbReference type="AlphaFoldDB" id="A0A2N6SGJ2"/>
<proteinExistence type="predicted"/>
<feature type="transmembrane region" description="Helical" evidence="1">
    <location>
        <begin position="7"/>
        <end position="25"/>
    </location>
</feature>
<dbReference type="OrthoDB" id="2236015at2"/>
<keyword evidence="1" id="KW-0812">Transmembrane</keyword>
<accession>A0A2N6SGJ2</accession>
<reference evidence="2 4" key="1">
    <citation type="submission" date="2017-09" db="EMBL/GenBank/DDBJ databases">
        <title>Bacterial strain isolated from the female urinary microbiota.</title>
        <authorList>
            <person name="Thomas-White K."/>
            <person name="Kumar N."/>
            <person name="Forster S."/>
            <person name="Putonti C."/>
            <person name="Lawley T."/>
            <person name="Wolfe A.J."/>
        </authorList>
    </citation>
    <scope>NUCLEOTIDE SEQUENCE [LARGE SCALE GENOMIC DNA]</scope>
    <source>
        <strain evidence="2 4">UMB0186</strain>
    </source>
</reference>
<evidence type="ECO:0000313" key="5">
    <source>
        <dbReference type="Proteomes" id="UP000427636"/>
    </source>
</evidence>
<evidence type="ECO:0000313" key="4">
    <source>
        <dbReference type="Proteomes" id="UP000235670"/>
    </source>
</evidence>
<dbReference type="Proteomes" id="UP000427636">
    <property type="component" value="Chromosome"/>
</dbReference>
<dbReference type="Proteomes" id="UP000235670">
    <property type="component" value="Unassembled WGS sequence"/>
</dbReference>
<organism evidence="2 4">
    <name type="scientific">Gemella sanguinis</name>
    <dbReference type="NCBI Taxonomy" id="84135"/>
    <lineage>
        <taxon>Bacteria</taxon>
        <taxon>Bacillati</taxon>
        <taxon>Bacillota</taxon>
        <taxon>Bacilli</taxon>
        <taxon>Bacillales</taxon>
        <taxon>Gemellaceae</taxon>
        <taxon>Gemella</taxon>
    </lineage>
</organism>
<name>A0A2N6SGJ2_9BACL</name>
<keyword evidence="1" id="KW-1133">Transmembrane helix</keyword>
<sequence>MSKIKKILSFIVCILILTVLIPILLEYHKVSSLDIQLYDWKQNSNIDYYLSRYVFWGTLVLAILVLFLILIVIFYPKQHLEVKLSDADGKLSVKNSALEGFVSCLVTDNGLINNPTVHVNSRKNKCYIDVKGELNTAEDVVNKGQLIQDEIAKGLKQFFGIDHAVKLKISVSDIKPKKETEVTKKNTSRVK</sequence>
<dbReference type="RefSeq" id="WP_006364796.1">
    <property type="nucleotide sequence ID" value="NZ_CAUTAO010000025.1"/>
</dbReference>
<keyword evidence="1" id="KW-0472">Membrane</keyword>
<feature type="transmembrane region" description="Helical" evidence="1">
    <location>
        <begin position="53"/>
        <end position="75"/>
    </location>
</feature>
<keyword evidence="5" id="KW-1185">Reference proteome</keyword>
<evidence type="ECO:0000313" key="2">
    <source>
        <dbReference type="EMBL" id="PMC53030.1"/>
    </source>
</evidence>
<gene>
    <name evidence="3" type="primary">amaP</name>
    <name evidence="2" type="ORF">CJ218_00340</name>
    <name evidence="3" type="ORF">FOC50_02245</name>
</gene>
<dbReference type="EMBL" id="PNGT01000001">
    <property type="protein sequence ID" value="PMC53030.1"/>
    <property type="molecule type" value="Genomic_DNA"/>
</dbReference>
<reference evidence="3 5" key="2">
    <citation type="submission" date="2019-11" db="EMBL/GenBank/DDBJ databases">
        <title>FDA dAtabase for Regulatory Grade micrObial Sequences (FDA-ARGOS): Supporting development and validation of Infectious Disease Dx tests.</title>
        <authorList>
            <person name="Turner S."/>
            <person name="Byrd R."/>
            <person name="Tallon L."/>
            <person name="Sadzewicz L."/>
            <person name="Vavikolanu K."/>
            <person name="Mehta A."/>
            <person name="Aluvathingal J."/>
            <person name="Nadendla S."/>
            <person name="Myers T."/>
            <person name="Yan Y."/>
            <person name="Sichtig H."/>
        </authorList>
    </citation>
    <scope>NUCLEOTIDE SEQUENCE [LARGE SCALE GENOMIC DNA]</scope>
    <source>
        <strain evidence="3 5">FDAARGOS_742</strain>
    </source>
</reference>